<keyword evidence="7" id="KW-0393">Immunoglobulin domain</keyword>
<dbReference type="InterPro" id="IPR050504">
    <property type="entry name" value="IgSF_BTN/MOG"/>
</dbReference>
<feature type="transmembrane region" description="Helical" evidence="9">
    <location>
        <begin position="178"/>
        <end position="197"/>
    </location>
</feature>
<dbReference type="GO" id="GO:1903037">
    <property type="term" value="P:regulation of leukocyte cell-cell adhesion"/>
    <property type="evidence" value="ECO:0007669"/>
    <property type="project" value="UniProtKB-ARBA"/>
</dbReference>
<dbReference type="InterPro" id="IPR013106">
    <property type="entry name" value="Ig_V-set"/>
</dbReference>
<dbReference type="InterPro" id="IPR013320">
    <property type="entry name" value="ConA-like_dom_sf"/>
</dbReference>
<dbReference type="FunFam" id="2.60.40.10:FF:000142">
    <property type="entry name" value="V-set domain-containing T-cell activation inhibitor 1"/>
    <property type="match status" value="1"/>
</dbReference>
<dbReference type="SUPFAM" id="SSF48726">
    <property type="entry name" value="Immunoglobulin"/>
    <property type="match status" value="1"/>
</dbReference>
<evidence type="ECO:0000256" key="1">
    <source>
        <dbReference type="ARBA" id="ARBA00004370"/>
    </source>
</evidence>
<sequence>MFPSLMWLLVLLLALHIETDTDPEPSKKNIEADPEPSKKNIEADPEPSKKNIEAEFAVTCSKKVVDAEVGGIATLECGLAPPMNAESMNITYNRSNITVHQYLKKKDNYSTQDPHYQGRTTLIKDCISNGIVGLQIHNITSSDEGNYTITFMSRSFFNSACIVLKVTDRSCPRVSCGWIYFFGILAVLFAVVVTYFCTKKCYEEAGRGGAKVKGEHELLQADVENQNNQNETAPLIQQDGPAPFTEVPFILDKDSASTYLEISSDQKRVKFKGNATPSKTVKERQPVAFGKDGFTQGKYLWKVHVGKAKMWALGVAEASVDMTMNSAFLEKEGVCAVGLAAEGRYEAFTSPLTNLCLDPPPETLMVYLDIEGEQLSFYNADNRRHIYSYMVCFQEKVFPFIRTMDRDNWITVSPPSAADTSDRLSEPI</sequence>
<dbReference type="GO" id="GO:0050852">
    <property type="term" value="P:T cell receptor signaling pathway"/>
    <property type="evidence" value="ECO:0007669"/>
    <property type="project" value="TreeGrafter"/>
</dbReference>
<keyword evidence="3 10" id="KW-0732">Signal</keyword>
<dbReference type="GO" id="GO:0009897">
    <property type="term" value="C:external side of plasma membrane"/>
    <property type="evidence" value="ECO:0007669"/>
    <property type="project" value="TreeGrafter"/>
</dbReference>
<dbReference type="InterPro" id="IPR043136">
    <property type="entry name" value="B30.2/SPRY_sf"/>
</dbReference>
<evidence type="ECO:0000259" key="11">
    <source>
        <dbReference type="PROSITE" id="PS50188"/>
    </source>
</evidence>
<dbReference type="InterPro" id="IPR003877">
    <property type="entry name" value="SPRY_dom"/>
</dbReference>
<comment type="similarity">
    <text evidence="2">Belongs to the immunoglobulin superfamily. BTN/MOG family.</text>
</comment>
<evidence type="ECO:0000313" key="13">
    <source>
        <dbReference type="Proteomes" id="UP001066276"/>
    </source>
</evidence>
<evidence type="ECO:0000256" key="5">
    <source>
        <dbReference type="ARBA" id="ARBA00023157"/>
    </source>
</evidence>
<keyword evidence="4 9" id="KW-0472">Membrane</keyword>
<evidence type="ECO:0000313" key="12">
    <source>
        <dbReference type="EMBL" id="KAJ1135037.1"/>
    </source>
</evidence>
<dbReference type="Proteomes" id="UP001066276">
    <property type="component" value="Chromosome 6"/>
</dbReference>
<dbReference type="AlphaFoldDB" id="A0AAV7Q676"/>
<organism evidence="12 13">
    <name type="scientific">Pleurodeles waltl</name>
    <name type="common">Iberian ribbed newt</name>
    <dbReference type="NCBI Taxonomy" id="8319"/>
    <lineage>
        <taxon>Eukaryota</taxon>
        <taxon>Metazoa</taxon>
        <taxon>Chordata</taxon>
        <taxon>Craniata</taxon>
        <taxon>Vertebrata</taxon>
        <taxon>Euteleostomi</taxon>
        <taxon>Amphibia</taxon>
        <taxon>Batrachia</taxon>
        <taxon>Caudata</taxon>
        <taxon>Salamandroidea</taxon>
        <taxon>Salamandridae</taxon>
        <taxon>Pleurodelinae</taxon>
        <taxon>Pleurodeles</taxon>
    </lineage>
</organism>
<dbReference type="Pfam" id="PF00622">
    <property type="entry name" value="SPRY"/>
    <property type="match status" value="1"/>
</dbReference>
<dbReference type="PROSITE" id="PS50188">
    <property type="entry name" value="B302_SPRY"/>
    <property type="match status" value="1"/>
</dbReference>
<evidence type="ECO:0000256" key="8">
    <source>
        <dbReference type="SAM" id="MobiDB-lite"/>
    </source>
</evidence>
<evidence type="ECO:0000256" key="4">
    <source>
        <dbReference type="ARBA" id="ARBA00023136"/>
    </source>
</evidence>
<dbReference type="GO" id="GO:0050863">
    <property type="term" value="P:regulation of T cell activation"/>
    <property type="evidence" value="ECO:0007669"/>
    <property type="project" value="UniProtKB-ARBA"/>
</dbReference>
<dbReference type="Pfam" id="PF07686">
    <property type="entry name" value="V-set"/>
    <property type="match status" value="1"/>
</dbReference>
<dbReference type="Gene3D" id="2.60.40.10">
    <property type="entry name" value="Immunoglobulins"/>
    <property type="match status" value="1"/>
</dbReference>
<evidence type="ECO:0000256" key="9">
    <source>
        <dbReference type="SAM" id="Phobius"/>
    </source>
</evidence>
<keyword evidence="6" id="KW-0325">Glycoprotein</keyword>
<feature type="signal peptide" evidence="10">
    <location>
        <begin position="1"/>
        <end position="21"/>
    </location>
</feature>
<keyword evidence="13" id="KW-1185">Reference proteome</keyword>
<accession>A0AAV7Q676</accession>
<comment type="caution">
    <text evidence="12">The sequence shown here is derived from an EMBL/GenBank/DDBJ whole genome shotgun (WGS) entry which is preliminary data.</text>
</comment>
<keyword evidence="9" id="KW-1133">Transmembrane helix</keyword>
<feature type="chain" id="PRO_5043720274" description="B30.2/SPRY domain-containing protein" evidence="10">
    <location>
        <begin position="22"/>
        <end position="428"/>
    </location>
</feature>
<comment type="subcellular location">
    <subcellularLocation>
        <location evidence="1">Membrane</location>
    </subcellularLocation>
</comment>
<feature type="compositionally biased region" description="Basic and acidic residues" evidence="8">
    <location>
        <begin position="24"/>
        <end position="48"/>
    </location>
</feature>
<evidence type="ECO:0000256" key="10">
    <source>
        <dbReference type="SAM" id="SignalP"/>
    </source>
</evidence>
<proteinExistence type="inferred from homology"/>
<dbReference type="SUPFAM" id="SSF49899">
    <property type="entry name" value="Concanavalin A-like lectins/glucanases"/>
    <property type="match status" value="1"/>
</dbReference>
<protein>
    <recommendedName>
        <fullName evidence="11">B30.2/SPRY domain-containing protein</fullName>
    </recommendedName>
</protein>
<dbReference type="PRINTS" id="PR01407">
    <property type="entry name" value="BUTYPHLNCDUF"/>
</dbReference>
<dbReference type="InterPro" id="IPR001870">
    <property type="entry name" value="B30.2/SPRY"/>
</dbReference>
<dbReference type="SMART" id="SM00409">
    <property type="entry name" value="IG"/>
    <property type="match status" value="1"/>
</dbReference>
<gene>
    <name evidence="12" type="ORF">NDU88_001483</name>
</gene>
<dbReference type="PANTHER" id="PTHR24100">
    <property type="entry name" value="BUTYROPHILIN"/>
    <property type="match status" value="1"/>
</dbReference>
<dbReference type="PANTHER" id="PTHR24100:SF149">
    <property type="entry name" value="BG-LIKE ANTIGEN 1-RELATED"/>
    <property type="match status" value="1"/>
</dbReference>
<keyword evidence="9" id="KW-0812">Transmembrane</keyword>
<evidence type="ECO:0000256" key="6">
    <source>
        <dbReference type="ARBA" id="ARBA00023180"/>
    </source>
</evidence>
<reference evidence="12" key="1">
    <citation type="journal article" date="2022" name="bioRxiv">
        <title>Sequencing and chromosome-scale assembly of the giantPleurodeles waltlgenome.</title>
        <authorList>
            <person name="Brown T."/>
            <person name="Elewa A."/>
            <person name="Iarovenko S."/>
            <person name="Subramanian E."/>
            <person name="Araus A.J."/>
            <person name="Petzold A."/>
            <person name="Susuki M."/>
            <person name="Suzuki K.-i.T."/>
            <person name="Hayashi T."/>
            <person name="Toyoda A."/>
            <person name="Oliveira C."/>
            <person name="Osipova E."/>
            <person name="Leigh N.D."/>
            <person name="Simon A."/>
            <person name="Yun M.H."/>
        </authorList>
    </citation>
    <scope>NUCLEOTIDE SEQUENCE</scope>
    <source>
        <strain evidence="12">20211129_DDA</strain>
        <tissue evidence="12">Liver</tissue>
    </source>
</reference>
<keyword evidence="5" id="KW-1015">Disulfide bond</keyword>
<feature type="domain" description="B30.2/SPRY" evidence="11">
    <location>
        <begin position="229"/>
        <end position="419"/>
    </location>
</feature>
<evidence type="ECO:0000256" key="7">
    <source>
        <dbReference type="ARBA" id="ARBA00023319"/>
    </source>
</evidence>
<name>A0AAV7Q676_PLEWA</name>
<dbReference type="InterPro" id="IPR003879">
    <property type="entry name" value="Butyrophylin_SPRY"/>
</dbReference>
<feature type="region of interest" description="Disordered" evidence="8">
    <location>
        <begin position="22"/>
        <end position="48"/>
    </location>
</feature>
<dbReference type="GO" id="GO:0005102">
    <property type="term" value="F:signaling receptor binding"/>
    <property type="evidence" value="ECO:0007669"/>
    <property type="project" value="TreeGrafter"/>
</dbReference>
<dbReference type="InterPro" id="IPR003599">
    <property type="entry name" value="Ig_sub"/>
</dbReference>
<dbReference type="InterPro" id="IPR013783">
    <property type="entry name" value="Ig-like_fold"/>
</dbReference>
<dbReference type="Gene3D" id="2.60.120.920">
    <property type="match status" value="1"/>
</dbReference>
<evidence type="ECO:0000256" key="2">
    <source>
        <dbReference type="ARBA" id="ARBA00007591"/>
    </source>
</evidence>
<dbReference type="EMBL" id="JANPWB010000010">
    <property type="protein sequence ID" value="KAJ1135037.1"/>
    <property type="molecule type" value="Genomic_DNA"/>
</dbReference>
<dbReference type="GO" id="GO:0001817">
    <property type="term" value="P:regulation of cytokine production"/>
    <property type="evidence" value="ECO:0007669"/>
    <property type="project" value="TreeGrafter"/>
</dbReference>
<dbReference type="InterPro" id="IPR036179">
    <property type="entry name" value="Ig-like_dom_sf"/>
</dbReference>
<evidence type="ECO:0000256" key="3">
    <source>
        <dbReference type="ARBA" id="ARBA00022729"/>
    </source>
</evidence>